<dbReference type="CDD" id="cd12087">
    <property type="entry name" value="TM_EGFR-like"/>
    <property type="match status" value="1"/>
</dbReference>
<keyword evidence="10" id="KW-0833">Ubl conjugation pathway</keyword>
<keyword evidence="7" id="KW-0479">Metal-binding</keyword>
<feature type="chain" id="PRO_5013100781" description="RING-type E3 ubiquitin transferase" evidence="16">
    <location>
        <begin position="28"/>
        <end position="302"/>
    </location>
</feature>
<evidence type="ECO:0000256" key="1">
    <source>
        <dbReference type="ARBA" id="ARBA00000900"/>
    </source>
</evidence>
<evidence type="ECO:0000313" key="19">
    <source>
        <dbReference type="Proteomes" id="UP000006882"/>
    </source>
</evidence>
<dbReference type="PANTHER" id="PTHR46279">
    <property type="entry name" value="RING/U-BOX SUPERFAMILY PROTEIN"/>
    <property type="match status" value="1"/>
</dbReference>
<sequence>MRTEKSKTASTILYSLLIFLTFIKAEARNYKQVCSSSSCGEINNISYPFRLRGDPSGCGDPDYELSCVNNKTILEIFPGKYYVKNISYEDQVLRLVDVNFANANRSCSLPSGFVENTDGFVTDFRFKGVVDSLGSRFRFVKCSRNISSLQEAANHTTVPCLTRNGSYVYAVYDGDYSYYNPQPSCSVVSLAPVDLLHDINYKFPSYEAVMELLEAGFVVGWSLECRDCSLAGKSCVVKSWDKPLTYICERENKELTRSQGNLIIAGIVVGGLIALLVIIGILVFFVRKCRTRRNASSSTEKN</sequence>
<evidence type="ECO:0000256" key="2">
    <source>
        <dbReference type="ARBA" id="ARBA00004167"/>
    </source>
</evidence>
<dbReference type="PANTHER" id="PTHR46279:SF10">
    <property type="entry name" value="RING-TYPE E3 UBIQUITIN TRANSFERASE"/>
    <property type="match status" value="1"/>
</dbReference>
<dbReference type="GO" id="GO:0016020">
    <property type="term" value="C:membrane"/>
    <property type="evidence" value="ECO:0007669"/>
    <property type="project" value="UniProtKB-SubCell"/>
</dbReference>
<keyword evidence="11" id="KW-0862">Zinc</keyword>
<feature type="signal peptide" evidence="16">
    <location>
        <begin position="1"/>
        <end position="27"/>
    </location>
</feature>
<dbReference type="GO" id="GO:0030247">
    <property type="term" value="F:polysaccharide binding"/>
    <property type="evidence" value="ECO:0007669"/>
    <property type="project" value="InterPro"/>
</dbReference>
<protein>
    <recommendedName>
        <fullName evidence="4">RING-type E3 ubiquitin transferase</fullName>
        <ecNumber evidence="4">2.3.2.27</ecNumber>
    </recommendedName>
</protein>
<comment type="similarity">
    <text evidence="14">Belongs to the RING-type zinc finger family. ATL subfamily.</text>
</comment>
<evidence type="ECO:0000256" key="16">
    <source>
        <dbReference type="SAM" id="SignalP"/>
    </source>
</evidence>
<keyword evidence="12 15" id="KW-1133">Transmembrane helix</keyword>
<evidence type="ECO:0000256" key="13">
    <source>
        <dbReference type="ARBA" id="ARBA00023136"/>
    </source>
</evidence>
<comment type="catalytic activity">
    <reaction evidence="1">
        <text>S-ubiquitinyl-[E2 ubiquitin-conjugating enzyme]-L-cysteine + [acceptor protein]-L-lysine = [E2 ubiquitin-conjugating enzyme]-L-cysteine + N(6)-ubiquitinyl-[acceptor protein]-L-lysine.</text>
        <dbReference type="EC" id="2.3.2.27"/>
    </reaction>
</comment>
<dbReference type="OrthoDB" id="1146903at2759"/>
<dbReference type="InterPro" id="IPR046948">
    <property type="entry name" value="ATL20-22-like"/>
</dbReference>
<evidence type="ECO:0000256" key="8">
    <source>
        <dbReference type="ARBA" id="ARBA00022729"/>
    </source>
</evidence>
<evidence type="ECO:0000256" key="12">
    <source>
        <dbReference type="ARBA" id="ARBA00022989"/>
    </source>
</evidence>
<evidence type="ECO:0000256" key="4">
    <source>
        <dbReference type="ARBA" id="ARBA00012483"/>
    </source>
</evidence>
<dbReference type="eggNOG" id="KOG1187">
    <property type="taxonomic scope" value="Eukaryota"/>
</dbReference>
<accession>A0A251R688</accession>
<dbReference type="Gramene" id="ONI31542">
    <property type="protein sequence ID" value="ONI31542"/>
    <property type="gene ID" value="PRUPE_1G319000"/>
</dbReference>
<feature type="transmembrane region" description="Helical" evidence="15">
    <location>
        <begin position="262"/>
        <end position="286"/>
    </location>
</feature>
<name>A0A251R688_PRUPE</name>
<evidence type="ECO:0000256" key="7">
    <source>
        <dbReference type="ARBA" id="ARBA00022723"/>
    </source>
</evidence>
<evidence type="ECO:0000256" key="5">
    <source>
        <dbReference type="ARBA" id="ARBA00022679"/>
    </source>
</evidence>
<keyword evidence="8 16" id="KW-0732">Signal</keyword>
<evidence type="ECO:0000259" key="17">
    <source>
        <dbReference type="Pfam" id="PF13947"/>
    </source>
</evidence>
<evidence type="ECO:0000256" key="10">
    <source>
        <dbReference type="ARBA" id="ARBA00022786"/>
    </source>
</evidence>
<evidence type="ECO:0000256" key="15">
    <source>
        <dbReference type="SAM" id="Phobius"/>
    </source>
</evidence>
<feature type="domain" description="Wall-associated receptor kinase galacturonan-binding" evidence="17">
    <location>
        <begin position="34"/>
        <end position="97"/>
    </location>
</feature>
<dbReference type="GO" id="GO:0008270">
    <property type="term" value="F:zinc ion binding"/>
    <property type="evidence" value="ECO:0007669"/>
    <property type="project" value="UniProtKB-KW"/>
</dbReference>
<keyword evidence="9" id="KW-0863">Zinc-finger</keyword>
<keyword evidence="19" id="KW-1185">Reference proteome</keyword>
<dbReference type="Pfam" id="PF13947">
    <property type="entry name" value="GUB_WAK_bind"/>
    <property type="match status" value="1"/>
</dbReference>
<dbReference type="GO" id="GO:0061630">
    <property type="term" value="F:ubiquitin protein ligase activity"/>
    <property type="evidence" value="ECO:0007669"/>
    <property type="project" value="UniProtKB-EC"/>
</dbReference>
<evidence type="ECO:0000256" key="14">
    <source>
        <dbReference type="ARBA" id="ARBA00024209"/>
    </source>
</evidence>
<evidence type="ECO:0000256" key="6">
    <source>
        <dbReference type="ARBA" id="ARBA00022692"/>
    </source>
</evidence>
<gene>
    <name evidence="18" type="ORF">PRUPE_1G319000</name>
</gene>
<dbReference type="STRING" id="3760.A0A251R688"/>
<reference evidence="18 19" key="1">
    <citation type="journal article" date="2013" name="Nat. Genet.">
        <title>The high-quality draft genome of peach (Prunus persica) identifies unique patterns of genetic diversity, domestication and genome evolution.</title>
        <authorList>
            <consortium name="International Peach Genome Initiative"/>
            <person name="Verde I."/>
            <person name="Abbott A.G."/>
            <person name="Scalabrin S."/>
            <person name="Jung S."/>
            <person name="Shu S."/>
            <person name="Marroni F."/>
            <person name="Zhebentyayeva T."/>
            <person name="Dettori M.T."/>
            <person name="Grimwood J."/>
            <person name="Cattonaro F."/>
            <person name="Zuccolo A."/>
            <person name="Rossini L."/>
            <person name="Jenkins J."/>
            <person name="Vendramin E."/>
            <person name="Meisel L.A."/>
            <person name="Decroocq V."/>
            <person name="Sosinski B."/>
            <person name="Prochnik S."/>
            <person name="Mitros T."/>
            <person name="Policriti A."/>
            <person name="Cipriani G."/>
            <person name="Dondini L."/>
            <person name="Ficklin S."/>
            <person name="Goodstein D.M."/>
            <person name="Xuan P."/>
            <person name="Del Fabbro C."/>
            <person name="Aramini V."/>
            <person name="Copetti D."/>
            <person name="Gonzalez S."/>
            <person name="Horner D.S."/>
            <person name="Falchi R."/>
            <person name="Lucas S."/>
            <person name="Mica E."/>
            <person name="Maldonado J."/>
            <person name="Lazzari B."/>
            <person name="Bielenberg D."/>
            <person name="Pirona R."/>
            <person name="Miculan M."/>
            <person name="Barakat A."/>
            <person name="Testolin R."/>
            <person name="Stella A."/>
            <person name="Tartarini S."/>
            <person name="Tonutti P."/>
            <person name="Arus P."/>
            <person name="Orellana A."/>
            <person name="Wells C."/>
            <person name="Main D."/>
            <person name="Vizzotto G."/>
            <person name="Silva H."/>
            <person name="Salamini F."/>
            <person name="Schmutz J."/>
            <person name="Morgante M."/>
            <person name="Rokhsar D.S."/>
        </authorList>
    </citation>
    <scope>NUCLEOTIDE SEQUENCE [LARGE SCALE GENOMIC DNA]</scope>
    <source>
        <strain evidence="19">cv. Nemared</strain>
    </source>
</reference>
<comment type="subcellular location">
    <subcellularLocation>
        <location evidence="2">Membrane</location>
        <topology evidence="2">Single-pass membrane protein</topology>
    </subcellularLocation>
</comment>
<dbReference type="AlphaFoldDB" id="A0A251R688"/>
<dbReference type="EMBL" id="CM007651">
    <property type="protein sequence ID" value="ONI31542.1"/>
    <property type="molecule type" value="Genomic_DNA"/>
</dbReference>
<dbReference type="EC" id="2.3.2.27" evidence="4"/>
<evidence type="ECO:0000256" key="3">
    <source>
        <dbReference type="ARBA" id="ARBA00004906"/>
    </source>
</evidence>
<dbReference type="Proteomes" id="UP000006882">
    <property type="component" value="Chromosome G1"/>
</dbReference>
<keyword evidence="13 15" id="KW-0472">Membrane</keyword>
<comment type="pathway">
    <text evidence="3">Protein modification; protein ubiquitination.</text>
</comment>
<proteinExistence type="inferred from homology"/>
<organism evidence="18 19">
    <name type="scientific">Prunus persica</name>
    <name type="common">Peach</name>
    <name type="synonym">Amygdalus persica</name>
    <dbReference type="NCBI Taxonomy" id="3760"/>
    <lineage>
        <taxon>Eukaryota</taxon>
        <taxon>Viridiplantae</taxon>
        <taxon>Streptophyta</taxon>
        <taxon>Embryophyta</taxon>
        <taxon>Tracheophyta</taxon>
        <taxon>Spermatophyta</taxon>
        <taxon>Magnoliopsida</taxon>
        <taxon>eudicotyledons</taxon>
        <taxon>Gunneridae</taxon>
        <taxon>Pentapetalae</taxon>
        <taxon>rosids</taxon>
        <taxon>fabids</taxon>
        <taxon>Rosales</taxon>
        <taxon>Rosaceae</taxon>
        <taxon>Amygdaloideae</taxon>
        <taxon>Amygdaleae</taxon>
        <taxon>Prunus</taxon>
    </lineage>
</organism>
<keyword evidence="5" id="KW-0808">Transferase</keyword>
<keyword evidence="6 15" id="KW-0812">Transmembrane</keyword>
<evidence type="ECO:0000313" key="18">
    <source>
        <dbReference type="EMBL" id="ONI31542.1"/>
    </source>
</evidence>
<dbReference type="InterPro" id="IPR025287">
    <property type="entry name" value="WAK_GUB"/>
</dbReference>
<evidence type="ECO:0000256" key="9">
    <source>
        <dbReference type="ARBA" id="ARBA00022771"/>
    </source>
</evidence>
<evidence type="ECO:0000256" key="11">
    <source>
        <dbReference type="ARBA" id="ARBA00022833"/>
    </source>
</evidence>